<evidence type="ECO:0000313" key="1">
    <source>
        <dbReference type="EMBL" id="OGZ26728.1"/>
    </source>
</evidence>
<sequence>MEISDQEKLLYAITDILSDLDIEYFITGGMAVSVWGRPRSTFDIDIIVKLVEPKAALLAKAFKKISEKGYADEEMAKDAIRNKGEFNFIDANTGIKVDFWVTKGDARSLREFKNKRLEEISSRNIYFISPEDLILNKLKWHKIGGGEKHVEDTKSIFSISGKGLDMVYLKKWALQLGLWEDLVKIIGER</sequence>
<dbReference type="STRING" id="1801677.A2365_02410"/>
<dbReference type="InterPro" id="IPR043519">
    <property type="entry name" value="NT_sf"/>
</dbReference>
<proteinExistence type="predicted"/>
<accession>A0A1G2EN95</accession>
<dbReference type="AlphaFoldDB" id="A0A1G2EN95"/>
<reference evidence="1 2" key="1">
    <citation type="journal article" date="2016" name="Nat. Commun.">
        <title>Thousands of microbial genomes shed light on interconnected biogeochemical processes in an aquifer system.</title>
        <authorList>
            <person name="Anantharaman K."/>
            <person name="Brown C.T."/>
            <person name="Hug L.A."/>
            <person name="Sharon I."/>
            <person name="Castelle C.J."/>
            <person name="Probst A.J."/>
            <person name="Thomas B.C."/>
            <person name="Singh A."/>
            <person name="Wilkins M.J."/>
            <person name="Karaoz U."/>
            <person name="Brodie E.L."/>
            <person name="Williams K.H."/>
            <person name="Hubbard S.S."/>
            <person name="Banfield J.F."/>
        </authorList>
    </citation>
    <scope>NUCLEOTIDE SEQUENCE [LARGE SCALE GENOMIC DNA]</scope>
</reference>
<dbReference type="Proteomes" id="UP000177740">
    <property type="component" value="Unassembled WGS sequence"/>
</dbReference>
<evidence type="ECO:0000313" key="2">
    <source>
        <dbReference type="Proteomes" id="UP000177740"/>
    </source>
</evidence>
<gene>
    <name evidence="1" type="ORF">A2365_02410</name>
</gene>
<organism evidence="1 2">
    <name type="scientific">Candidatus Nealsonbacteria bacterium RIFOXYB1_FULL_40_15</name>
    <dbReference type="NCBI Taxonomy" id="1801677"/>
    <lineage>
        <taxon>Bacteria</taxon>
        <taxon>Candidatus Nealsoniibacteriota</taxon>
    </lineage>
</organism>
<dbReference type="Gene3D" id="3.30.460.40">
    <property type="match status" value="1"/>
</dbReference>
<name>A0A1G2EN95_9BACT</name>
<dbReference type="EMBL" id="MHMM01000017">
    <property type="protein sequence ID" value="OGZ26728.1"/>
    <property type="molecule type" value="Genomic_DNA"/>
</dbReference>
<comment type="caution">
    <text evidence="1">The sequence shown here is derived from an EMBL/GenBank/DDBJ whole genome shotgun (WGS) entry which is preliminary data.</text>
</comment>
<dbReference type="SUPFAM" id="SSF81301">
    <property type="entry name" value="Nucleotidyltransferase"/>
    <property type="match status" value="1"/>
</dbReference>
<protein>
    <submittedName>
        <fullName evidence="1">Uncharacterized protein</fullName>
    </submittedName>
</protein>